<reference evidence="1 2" key="1">
    <citation type="journal article" date="2022" name="Front. Microbiol.">
        <title>High genomic differentiation and limited gene flow indicate recent cryptic speciation within the genus Laspinema (cyanobacteria).</title>
        <authorList>
            <person name="Stanojkovic A."/>
            <person name="Skoupy S."/>
            <person name="Skaloud P."/>
            <person name="Dvorak P."/>
        </authorList>
    </citation>
    <scope>NUCLEOTIDE SEQUENCE [LARGE SCALE GENOMIC DNA]</scope>
    <source>
        <strain evidence="1 2">D2a</strain>
    </source>
</reference>
<accession>A0ABT2MRC4</accession>
<dbReference type="Proteomes" id="UP001525890">
    <property type="component" value="Unassembled WGS sequence"/>
</dbReference>
<protein>
    <recommendedName>
        <fullName evidence="3">Dnd system-associated protein 4</fullName>
    </recommendedName>
</protein>
<keyword evidence="2" id="KW-1185">Reference proteome</keyword>
<gene>
    <name evidence="1" type="ORF">NG799_13175</name>
</gene>
<evidence type="ECO:0000313" key="2">
    <source>
        <dbReference type="Proteomes" id="UP001525890"/>
    </source>
</evidence>
<evidence type="ECO:0008006" key="3">
    <source>
        <dbReference type="Google" id="ProtNLM"/>
    </source>
</evidence>
<dbReference type="RefSeq" id="WP_368006880.1">
    <property type="nucleotide sequence ID" value="NZ_JAMXFF010000018.1"/>
</dbReference>
<evidence type="ECO:0000313" key="1">
    <source>
        <dbReference type="EMBL" id="MCT7967289.1"/>
    </source>
</evidence>
<comment type="caution">
    <text evidence="1">The sequence shown here is derived from an EMBL/GenBank/DDBJ whole genome shotgun (WGS) entry which is preliminary data.</text>
</comment>
<dbReference type="EMBL" id="JAMXFF010000018">
    <property type="protein sequence ID" value="MCT7967289.1"/>
    <property type="molecule type" value="Genomic_DNA"/>
</dbReference>
<organism evidence="1 2">
    <name type="scientific">Laspinema palackyanum D2a</name>
    <dbReference type="NCBI Taxonomy" id="2953684"/>
    <lineage>
        <taxon>Bacteria</taxon>
        <taxon>Bacillati</taxon>
        <taxon>Cyanobacteriota</taxon>
        <taxon>Cyanophyceae</taxon>
        <taxon>Oscillatoriophycideae</taxon>
        <taxon>Oscillatoriales</taxon>
        <taxon>Laspinemataceae</taxon>
        <taxon>Laspinema</taxon>
        <taxon>Laspinema palackyanum</taxon>
    </lineage>
</organism>
<name>A0ABT2MRC4_9CYAN</name>
<proteinExistence type="predicted"/>
<sequence>MKHFDPKRTIRPTPEAKGYLDVLKKNQTFSRAIDAYVFAGAYALKKNAEITPVPSQGRQDLIYIGIVDDEVRLALEAGINAIRQRNGQPEPKDSGEAVEIFTQYAEAGIKLLKERWEGKTRGQIQNDILKIIEEETGSRY</sequence>